<evidence type="ECO:0000259" key="12">
    <source>
        <dbReference type="Pfam" id="PF00768"/>
    </source>
</evidence>
<gene>
    <name evidence="13" type="ORF">A7L45_02820</name>
</gene>
<keyword evidence="13" id="KW-0645">Protease</keyword>
<keyword evidence="13" id="KW-0121">Carboxypeptidase</keyword>
<organism evidence="13 14">
    <name type="scientific">Clostridium estertheticum subsp. estertheticum</name>
    <dbReference type="NCBI Taxonomy" id="1552"/>
    <lineage>
        <taxon>Bacteria</taxon>
        <taxon>Bacillati</taxon>
        <taxon>Bacillota</taxon>
        <taxon>Clostridia</taxon>
        <taxon>Eubacteriales</taxon>
        <taxon>Clostridiaceae</taxon>
        <taxon>Clostridium</taxon>
    </lineage>
</organism>
<feature type="binding site" evidence="8">
    <location>
        <position position="231"/>
    </location>
    <ligand>
        <name>substrate</name>
    </ligand>
</feature>
<dbReference type="PANTHER" id="PTHR21581:SF26">
    <property type="entry name" value="D-ALANYL-D-ALANINE ENDOPEPTIDASE"/>
    <property type="match status" value="1"/>
</dbReference>
<name>A0A1J0GCJ5_9CLOT</name>
<evidence type="ECO:0000256" key="11">
    <source>
        <dbReference type="SAM" id="SignalP"/>
    </source>
</evidence>
<proteinExistence type="inferred from homology"/>
<dbReference type="Pfam" id="PF00768">
    <property type="entry name" value="Peptidase_S11"/>
    <property type="match status" value="1"/>
</dbReference>
<feature type="active site" description="Acyl-ester intermediate" evidence="7">
    <location>
        <position position="66"/>
    </location>
</feature>
<comment type="similarity">
    <text evidence="1 9">Belongs to the peptidase S11 family.</text>
</comment>
<evidence type="ECO:0000256" key="3">
    <source>
        <dbReference type="ARBA" id="ARBA00022801"/>
    </source>
</evidence>
<evidence type="ECO:0000256" key="7">
    <source>
        <dbReference type="PIRSR" id="PIRSR618044-1"/>
    </source>
</evidence>
<dbReference type="Proteomes" id="UP000182569">
    <property type="component" value="Chromosome"/>
</dbReference>
<evidence type="ECO:0000256" key="2">
    <source>
        <dbReference type="ARBA" id="ARBA00022729"/>
    </source>
</evidence>
<keyword evidence="2 11" id="KW-0732">Signal</keyword>
<dbReference type="EMBL" id="CP015756">
    <property type="protein sequence ID" value="APC39073.1"/>
    <property type="molecule type" value="Genomic_DNA"/>
</dbReference>
<feature type="transmembrane region" description="Helical" evidence="10">
    <location>
        <begin position="388"/>
        <end position="410"/>
    </location>
</feature>
<feature type="signal peptide" evidence="11">
    <location>
        <begin position="1"/>
        <end position="24"/>
    </location>
</feature>
<keyword evidence="3" id="KW-0378">Hydrolase</keyword>
<feature type="chain" id="PRO_5009611867" evidence="11">
    <location>
        <begin position="25"/>
        <end position="422"/>
    </location>
</feature>
<dbReference type="AlphaFoldDB" id="A0A1J0GCJ5"/>
<feature type="active site" evidence="7">
    <location>
        <position position="126"/>
    </location>
</feature>
<keyword evidence="10" id="KW-1133">Transmembrane helix</keyword>
<dbReference type="KEGG" id="ceu:A7L45_02820"/>
<dbReference type="GO" id="GO:0009252">
    <property type="term" value="P:peptidoglycan biosynthetic process"/>
    <property type="evidence" value="ECO:0007669"/>
    <property type="project" value="UniProtKB-KW"/>
</dbReference>
<reference evidence="14" key="1">
    <citation type="journal article" date="2016" name="Front. Microbiol.">
        <title>Complete Genome Sequence of Clostridium estertheticum DSM 8809, a Microbe Identified in Spoiled Vacuum Packed Beef.</title>
        <authorList>
            <person name="Yu Z."/>
            <person name="Gunn L."/>
            <person name="Brennan E."/>
            <person name="Reid R."/>
            <person name="Wall P.G."/>
            <person name="Gaora O.P."/>
            <person name="Hurley D."/>
            <person name="Bolton D."/>
            <person name="Fanning S."/>
        </authorList>
    </citation>
    <scope>NUCLEOTIDE SEQUENCE [LARGE SCALE GENOMIC DNA]</scope>
    <source>
        <strain evidence="14">DSM 8809</strain>
    </source>
</reference>
<dbReference type="RefSeq" id="WP_071611370.1">
    <property type="nucleotide sequence ID" value="NZ_CP015756.1"/>
</dbReference>
<keyword evidence="6" id="KW-0961">Cell wall biogenesis/degradation</keyword>
<evidence type="ECO:0000256" key="1">
    <source>
        <dbReference type="ARBA" id="ARBA00007164"/>
    </source>
</evidence>
<keyword evidence="10" id="KW-0812">Transmembrane</keyword>
<feature type="domain" description="Peptidase S11 D-alanyl-D-alanine carboxypeptidase A N-terminal" evidence="12">
    <location>
        <begin position="30"/>
        <end position="260"/>
    </location>
</feature>
<accession>A0A1J0GCJ5</accession>
<keyword evidence="4" id="KW-0133">Cell shape</keyword>
<dbReference type="InterPro" id="IPR001967">
    <property type="entry name" value="Peptidase_S11_N"/>
</dbReference>
<dbReference type="PRINTS" id="PR00725">
    <property type="entry name" value="DADACBPTASE1"/>
</dbReference>
<dbReference type="GO" id="GO:0006508">
    <property type="term" value="P:proteolysis"/>
    <property type="evidence" value="ECO:0007669"/>
    <property type="project" value="InterPro"/>
</dbReference>
<protein>
    <submittedName>
        <fullName evidence="13">D-alanyl-D-alanine carboxypeptidase</fullName>
    </submittedName>
</protein>
<dbReference type="SUPFAM" id="SSF56601">
    <property type="entry name" value="beta-lactamase/transpeptidase-like"/>
    <property type="match status" value="1"/>
</dbReference>
<evidence type="ECO:0000256" key="5">
    <source>
        <dbReference type="ARBA" id="ARBA00022984"/>
    </source>
</evidence>
<evidence type="ECO:0000256" key="6">
    <source>
        <dbReference type="ARBA" id="ARBA00023316"/>
    </source>
</evidence>
<dbReference type="GO" id="GO:0071555">
    <property type="term" value="P:cell wall organization"/>
    <property type="evidence" value="ECO:0007669"/>
    <property type="project" value="UniProtKB-KW"/>
</dbReference>
<dbReference type="PANTHER" id="PTHR21581">
    <property type="entry name" value="D-ALANYL-D-ALANINE CARBOXYPEPTIDASE"/>
    <property type="match status" value="1"/>
</dbReference>
<evidence type="ECO:0000256" key="10">
    <source>
        <dbReference type="SAM" id="Phobius"/>
    </source>
</evidence>
<evidence type="ECO:0000313" key="13">
    <source>
        <dbReference type="EMBL" id="APC39073.1"/>
    </source>
</evidence>
<sequence>MKNKRFFILIILFLVSSMSLNVFAATVSENTTNVPTIYGKAAITVDVATGEIIYAKDVDKQMYPASTTKLITALLLAENRVKTDKIKYTQSAKIQPADSLNVNLHPIALNETMSSADVMDGLLMYSANDTAYMIADNVAGNPTNFMKMMNDKAAKLKMTKTHFVTPNGLHDPDHYTTPYDMSILARAAFSNPWVKESMNKKQKSISTSKGTIFKIENTNKLLGLNGCIGGKTGYTSKAGRCLVAFYERNGREIMGVVMGSEIYPNDTYVFNDMEKIINYSYTLKRTVLYVNNSVVKTEILKYKPLKFFGPDKTVSVPLVVKEDVSYYKNYANEKDLKENINLSDISISSLKGNESIGTLRLTQKGKVKTYKLYSAASSGALVKNDMPIYLMAGGILVLVLVGIVLIIRANNLNKRKRRRRKY</sequence>
<dbReference type="Gene3D" id="3.40.710.10">
    <property type="entry name" value="DD-peptidase/beta-lactamase superfamily"/>
    <property type="match status" value="1"/>
</dbReference>
<keyword evidence="10" id="KW-0472">Membrane</keyword>
<dbReference type="STRING" id="1552.A7L45_02820"/>
<dbReference type="GO" id="GO:0008360">
    <property type="term" value="P:regulation of cell shape"/>
    <property type="evidence" value="ECO:0007669"/>
    <property type="project" value="UniProtKB-KW"/>
</dbReference>
<keyword evidence="14" id="KW-1185">Reference proteome</keyword>
<evidence type="ECO:0000256" key="8">
    <source>
        <dbReference type="PIRSR" id="PIRSR618044-2"/>
    </source>
</evidence>
<feature type="active site" description="Proton acceptor" evidence="7">
    <location>
        <position position="69"/>
    </location>
</feature>
<evidence type="ECO:0000256" key="4">
    <source>
        <dbReference type="ARBA" id="ARBA00022960"/>
    </source>
</evidence>
<dbReference type="InterPro" id="IPR018044">
    <property type="entry name" value="Peptidase_S11"/>
</dbReference>
<dbReference type="InterPro" id="IPR012338">
    <property type="entry name" value="Beta-lactam/transpept-like"/>
</dbReference>
<dbReference type="GO" id="GO:0009002">
    <property type="term" value="F:serine-type D-Ala-D-Ala carboxypeptidase activity"/>
    <property type="evidence" value="ECO:0007669"/>
    <property type="project" value="InterPro"/>
</dbReference>
<keyword evidence="5" id="KW-0573">Peptidoglycan synthesis</keyword>
<evidence type="ECO:0000256" key="9">
    <source>
        <dbReference type="RuleBase" id="RU004016"/>
    </source>
</evidence>
<evidence type="ECO:0000313" key="14">
    <source>
        <dbReference type="Proteomes" id="UP000182569"/>
    </source>
</evidence>